<dbReference type="GO" id="GO:0006952">
    <property type="term" value="P:defense response"/>
    <property type="evidence" value="ECO:0007669"/>
    <property type="project" value="UniProtKB-KW"/>
</dbReference>
<evidence type="ECO:0000256" key="12">
    <source>
        <dbReference type="SAM" id="MobiDB-lite"/>
    </source>
</evidence>
<feature type="region of interest" description="Disordered" evidence="12">
    <location>
        <begin position="15"/>
        <end position="46"/>
    </location>
</feature>
<feature type="domain" description="Protein kinase" evidence="13">
    <location>
        <begin position="69"/>
        <end position="355"/>
    </location>
</feature>
<evidence type="ECO:0000256" key="8">
    <source>
        <dbReference type="ARBA" id="ARBA00022821"/>
    </source>
</evidence>
<evidence type="ECO:0000256" key="6">
    <source>
        <dbReference type="ARBA" id="ARBA00022741"/>
    </source>
</evidence>
<keyword evidence="3" id="KW-1003">Cell membrane</keyword>
<dbReference type="GO" id="GO:0005524">
    <property type="term" value="F:ATP binding"/>
    <property type="evidence" value="ECO:0007669"/>
    <property type="project" value="UniProtKB-UniRule"/>
</dbReference>
<dbReference type="OMA" id="EPKFRLN"/>
<evidence type="ECO:0000256" key="4">
    <source>
        <dbReference type="ARBA" id="ARBA00022527"/>
    </source>
</evidence>
<dbReference type="OrthoDB" id="4062651at2759"/>
<feature type="compositionally biased region" description="Basic and acidic residues" evidence="12">
    <location>
        <begin position="15"/>
        <end position="29"/>
    </location>
</feature>
<comment type="similarity">
    <text evidence="11">Belongs to the protein kinase superfamily.</text>
</comment>
<dbReference type="PANTHER" id="PTHR45621">
    <property type="entry name" value="OS01G0588500 PROTEIN-RELATED"/>
    <property type="match status" value="1"/>
</dbReference>
<keyword evidence="9 10" id="KW-0067">ATP-binding</keyword>
<proteinExistence type="inferred from homology"/>
<dbReference type="GO" id="GO:0005886">
    <property type="term" value="C:plasma membrane"/>
    <property type="evidence" value="ECO:0007669"/>
    <property type="project" value="UniProtKB-SubCell"/>
</dbReference>
<dbReference type="EC" id="2.7.11.1" evidence="2"/>
<dbReference type="InterPro" id="IPR011009">
    <property type="entry name" value="Kinase-like_dom_sf"/>
</dbReference>
<accession>B9T4H9</accession>
<dbReference type="GO" id="GO:0004674">
    <property type="term" value="F:protein serine/threonine kinase activity"/>
    <property type="evidence" value="ECO:0007669"/>
    <property type="project" value="UniProtKB-KW"/>
</dbReference>
<dbReference type="InterPro" id="IPR017441">
    <property type="entry name" value="Protein_kinase_ATP_BS"/>
</dbReference>
<organism evidence="14 15">
    <name type="scientific">Ricinus communis</name>
    <name type="common">Castor bean</name>
    <dbReference type="NCBI Taxonomy" id="3988"/>
    <lineage>
        <taxon>Eukaryota</taxon>
        <taxon>Viridiplantae</taxon>
        <taxon>Streptophyta</taxon>
        <taxon>Embryophyta</taxon>
        <taxon>Tracheophyta</taxon>
        <taxon>Spermatophyta</taxon>
        <taxon>Magnoliopsida</taxon>
        <taxon>eudicotyledons</taxon>
        <taxon>Gunneridae</taxon>
        <taxon>Pentapetalae</taxon>
        <taxon>rosids</taxon>
        <taxon>fabids</taxon>
        <taxon>Malpighiales</taxon>
        <taxon>Euphorbiaceae</taxon>
        <taxon>Acalyphoideae</taxon>
        <taxon>Acalypheae</taxon>
        <taxon>Ricinus</taxon>
    </lineage>
</organism>
<feature type="compositionally biased region" description="Basic and acidic residues" evidence="12">
    <location>
        <begin position="361"/>
        <end position="372"/>
    </location>
</feature>
<dbReference type="Gene3D" id="3.30.200.20">
    <property type="entry name" value="Phosphorylase Kinase, domain 1"/>
    <property type="match status" value="1"/>
</dbReference>
<dbReference type="Pfam" id="PF07714">
    <property type="entry name" value="PK_Tyr_Ser-Thr"/>
    <property type="match status" value="1"/>
</dbReference>
<gene>
    <name evidence="14" type="ORF">RCOM_0000910</name>
</gene>
<dbReference type="InterPro" id="IPR000719">
    <property type="entry name" value="Prot_kinase_dom"/>
</dbReference>
<dbReference type="FunFam" id="1.10.510.10:FF:000258">
    <property type="entry name" value="Probable serine/threonine-protein kinase PBL8"/>
    <property type="match status" value="1"/>
</dbReference>
<sequence length="410" mass="45638">MGSCFSVRIKAESPLHHGADPRNRSKGGHDVSGSSSAVPSTPRTEGEILQSSNLKSFSFNELKAATRNFRPDSVLGEGGFGCVFKGWIDEHSLTAAKPGTGIVIAVKRLNQEGFQGHQEWLAEINYLGQLDHPNLVKLIGYCLEDDHRLLVYEFMPKGSLENHLFRRASYVQPLSWNLRIQIALDAAKGLAFLHSDKAKVIYRDFKASNILLDSNYRAKLSDFGLAKDGPTGSKSHVSTRVMGTYGYAAPEYMATGHLTKKSDVYSFGVVLLEMISGRRAIDKNRPSREQNLVEWARPYLGNKRKIFQVMDARVEGQYSLKDALKVANLAVQCISPEPRFRPKMEEVVKALEQLLESNDNEGSRGSRHESLRKVNRNSNNGPRYHRKSTAETCDGKAASYPRPSASPLRT</sequence>
<dbReference type="InterPro" id="IPR050823">
    <property type="entry name" value="Plant_Ser_Thr_Prot_Kinase"/>
</dbReference>
<keyword evidence="8" id="KW-0611">Plant defense</keyword>
<keyword evidence="4 11" id="KW-0723">Serine/threonine-protein kinase</keyword>
<feature type="binding site" evidence="10">
    <location>
        <position position="107"/>
    </location>
    <ligand>
        <name>ATP</name>
        <dbReference type="ChEBI" id="CHEBI:30616"/>
    </ligand>
</feature>
<dbReference type="InterPro" id="IPR001245">
    <property type="entry name" value="Ser-Thr/Tyr_kinase_cat_dom"/>
</dbReference>
<dbReference type="STRING" id="3988.B9T4H9"/>
<dbReference type="CDD" id="cd14066">
    <property type="entry name" value="STKc_IRAK"/>
    <property type="match status" value="1"/>
</dbReference>
<keyword evidence="6 10" id="KW-0547">Nucleotide-binding</keyword>
<keyword evidence="5 14" id="KW-0808">Transferase</keyword>
<evidence type="ECO:0000256" key="9">
    <source>
        <dbReference type="ARBA" id="ARBA00022840"/>
    </source>
</evidence>
<keyword evidence="3" id="KW-0472">Membrane</keyword>
<feature type="region of interest" description="Disordered" evidence="12">
    <location>
        <begin position="357"/>
        <end position="410"/>
    </location>
</feature>
<dbReference type="SUPFAM" id="SSF56112">
    <property type="entry name" value="Protein kinase-like (PK-like)"/>
    <property type="match status" value="1"/>
</dbReference>
<evidence type="ECO:0000256" key="1">
    <source>
        <dbReference type="ARBA" id="ARBA00004236"/>
    </source>
</evidence>
<evidence type="ECO:0000313" key="15">
    <source>
        <dbReference type="Proteomes" id="UP000008311"/>
    </source>
</evidence>
<evidence type="ECO:0000259" key="13">
    <source>
        <dbReference type="PROSITE" id="PS50011"/>
    </source>
</evidence>
<dbReference type="eggNOG" id="KOG1187">
    <property type="taxonomic scope" value="Eukaryota"/>
</dbReference>
<protein>
    <recommendedName>
        <fullName evidence="2">non-specific serine/threonine protein kinase</fullName>
        <ecNumber evidence="2">2.7.11.1</ecNumber>
    </recommendedName>
</protein>
<evidence type="ECO:0000256" key="3">
    <source>
        <dbReference type="ARBA" id="ARBA00022475"/>
    </source>
</evidence>
<evidence type="ECO:0000256" key="5">
    <source>
        <dbReference type="ARBA" id="ARBA00022679"/>
    </source>
</evidence>
<evidence type="ECO:0000256" key="11">
    <source>
        <dbReference type="RuleBase" id="RU000304"/>
    </source>
</evidence>
<reference evidence="15" key="1">
    <citation type="journal article" date="2010" name="Nat. Biotechnol.">
        <title>Draft genome sequence of the oilseed species Ricinus communis.</title>
        <authorList>
            <person name="Chan A.P."/>
            <person name="Crabtree J."/>
            <person name="Zhao Q."/>
            <person name="Lorenzi H."/>
            <person name="Orvis J."/>
            <person name="Puiu D."/>
            <person name="Melake-Berhan A."/>
            <person name="Jones K.M."/>
            <person name="Redman J."/>
            <person name="Chen G."/>
            <person name="Cahoon E.B."/>
            <person name="Gedil M."/>
            <person name="Stanke M."/>
            <person name="Haas B.J."/>
            <person name="Wortman J.R."/>
            <person name="Fraser-Liggett C.M."/>
            <person name="Ravel J."/>
            <person name="Rabinowicz P.D."/>
        </authorList>
    </citation>
    <scope>NUCLEOTIDE SEQUENCE [LARGE SCALE GENOMIC DNA]</scope>
    <source>
        <strain evidence="15">cv. Hale</strain>
    </source>
</reference>
<evidence type="ECO:0000256" key="10">
    <source>
        <dbReference type="PROSITE-ProRule" id="PRU10141"/>
    </source>
</evidence>
<evidence type="ECO:0000313" key="14">
    <source>
        <dbReference type="EMBL" id="EEF29229.1"/>
    </source>
</evidence>
<keyword evidence="15" id="KW-1185">Reference proteome</keyword>
<keyword evidence="7 14" id="KW-0418">Kinase</keyword>
<dbReference type="InParanoid" id="B9T4H9"/>
<dbReference type="KEGG" id="rcu:8261650"/>
<dbReference type="AlphaFoldDB" id="B9T4H9"/>
<dbReference type="PROSITE" id="PS50011">
    <property type="entry name" value="PROTEIN_KINASE_DOM"/>
    <property type="match status" value="1"/>
</dbReference>
<dbReference type="InterPro" id="IPR008271">
    <property type="entry name" value="Ser/Thr_kinase_AS"/>
</dbReference>
<dbReference type="PROSITE" id="PS00107">
    <property type="entry name" value="PROTEIN_KINASE_ATP"/>
    <property type="match status" value="1"/>
</dbReference>
<evidence type="ECO:0000256" key="2">
    <source>
        <dbReference type="ARBA" id="ARBA00012513"/>
    </source>
</evidence>
<dbReference type="Gene3D" id="1.10.510.10">
    <property type="entry name" value="Transferase(Phosphotransferase) domain 1"/>
    <property type="match status" value="1"/>
</dbReference>
<feature type="compositionally biased region" description="Polar residues" evidence="12">
    <location>
        <begin position="32"/>
        <end position="46"/>
    </location>
</feature>
<dbReference type="FunFam" id="3.30.200.20:FF:000228">
    <property type="entry name" value="Serine/threonine-protein kinase BIK1"/>
    <property type="match status" value="1"/>
</dbReference>
<dbReference type="EMBL" id="EQ974472">
    <property type="protein sequence ID" value="EEF29229.1"/>
    <property type="molecule type" value="Genomic_DNA"/>
</dbReference>
<evidence type="ECO:0000256" key="7">
    <source>
        <dbReference type="ARBA" id="ARBA00022777"/>
    </source>
</evidence>
<dbReference type="FunCoup" id="B9T4H9">
    <property type="interactions" value="2362"/>
</dbReference>
<name>B9T4H9_RICCO</name>
<dbReference type="PROSITE" id="PS00108">
    <property type="entry name" value="PROTEIN_KINASE_ST"/>
    <property type="match status" value="1"/>
</dbReference>
<dbReference type="Proteomes" id="UP000008311">
    <property type="component" value="Unassembled WGS sequence"/>
</dbReference>
<comment type="subcellular location">
    <subcellularLocation>
        <location evidence="1">Cell membrane</location>
    </subcellularLocation>
</comment>